<dbReference type="InterPro" id="IPR007658">
    <property type="entry name" value="DUF594"/>
</dbReference>
<feature type="transmembrane region" description="Helical" evidence="1">
    <location>
        <begin position="12"/>
        <end position="32"/>
    </location>
</feature>
<dbReference type="InterPro" id="IPR025315">
    <property type="entry name" value="DUF4220"/>
</dbReference>
<reference evidence="3" key="1">
    <citation type="submission" date="2019-08" db="EMBL/GenBank/DDBJ databases">
        <title>Reference gene set and small RNA set construction with multiple tissues from Davidia involucrata Baill.</title>
        <authorList>
            <person name="Yang H."/>
            <person name="Zhou C."/>
            <person name="Li G."/>
            <person name="Wang J."/>
            <person name="Gao P."/>
            <person name="Wang M."/>
            <person name="Wang R."/>
            <person name="Zhao Y."/>
        </authorList>
    </citation>
    <scope>NUCLEOTIDE SEQUENCE</scope>
    <source>
        <tissue evidence="3">Mixed with DoveR01_LX</tissue>
    </source>
</reference>
<feature type="transmembrane region" description="Helical" evidence="1">
    <location>
        <begin position="115"/>
        <end position="133"/>
    </location>
</feature>
<evidence type="ECO:0000313" key="3">
    <source>
        <dbReference type="EMBL" id="MPA33682.1"/>
    </source>
</evidence>
<name>A0A5B6YPC7_DAVIN</name>
<feature type="transmembrane region" description="Helical" evidence="1">
    <location>
        <begin position="85"/>
        <end position="103"/>
    </location>
</feature>
<feature type="transmembrane region" description="Helical" evidence="1">
    <location>
        <begin position="44"/>
        <end position="65"/>
    </location>
</feature>
<dbReference type="PANTHER" id="PTHR31325">
    <property type="entry name" value="OS01G0798800 PROTEIN-RELATED"/>
    <property type="match status" value="1"/>
</dbReference>
<keyword evidence="1" id="KW-0812">Transmembrane</keyword>
<evidence type="ECO:0000256" key="1">
    <source>
        <dbReference type="SAM" id="Phobius"/>
    </source>
</evidence>
<proteinExistence type="predicted"/>
<dbReference type="Pfam" id="PF04578">
    <property type="entry name" value="DUF594"/>
    <property type="match status" value="1"/>
</dbReference>
<feature type="transmembrane region" description="Helical" evidence="1">
    <location>
        <begin position="139"/>
        <end position="156"/>
    </location>
</feature>
<accession>A0A5B6YPC7</accession>
<feature type="domain" description="DUF4220" evidence="2">
    <location>
        <begin position="51"/>
        <end position="395"/>
    </location>
</feature>
<feature type="transmembrane region" description="Helical" evidence="1">
    <location>
        <begin position="276"/>
        <end position="297"/>
    </location>
</feature>
<organism evidence="3">
    <name type="scientific">Davidia involucrata</name>
    <name type="common">Dove tree</name>
    <dbReference type="NCBI Taxonomy" id="16924"/>
    <lineage>
        <taxon>Eukaryota</taxon>
        <taxon>Viridiplantae</taxon>
        <taxon>Streptophyta</taxon>
        <taxon>Embryophyta</taxon>
        <taxon>Tracheophyta</taxon>
        <taxon>Spermatophyta</taxon>
        <taxon>Magnoliopsida</taxon>
        <taxon>eudicotyledons</taxon>
        <taxon>Gunneridae</taxon>
        <taxon>Pentapetalae</taxon>
        <taxon>asterids</taxon>
        <taxon>Cornales</taxon>
        <taxon>Nyssaceae</taxon>
        <taxon>Davidia</taxon>
    </lineage>
</organism>
<dbReference type="EMBL" id="GHES01003123">
    <property type="protein sequence ID" value="MPA33682.1"/>
    <property type="molecule type" value="Transcribed_RNA"/>
</dbReference>
<protein>
    <recommendedName>
        <fullName evidence="2">DUF4220 domain-containing protein</fullName>
    </recommendedName>
</protein>
<gene>
    <name evidence="3" type="ORF">Din_003123</name>
</gene>
<feature type="transmembrane region" description="Helical" evidence="1">
    <location>
        <begin position="322"/>
        <end position="345"/>
    </location>
</feature>
<evidence type="ECO:0000259" key="2">
    <source>
        <dbReference type="Pfam" id="PF13968"/>
    </source>
</evidence>
<dbReference type="Pfam" id="PF13968">
    <property type="entry name" value="DUF4220"/>
    <property type="match status" value="1"/>
</dbReference>
<keyword evidence="1" id="KW-1133">Transmembrane helix</keyword>
<dbReference type="AlphaFoldDB" id="A0A5B6YPC7"/>
<keyword evidence="1" id="KW-0472">Membrane</keyword>
<sequence>MDPIPAWVKSLWAVWDVRMLIVFSLIIQTILFILGKRRKYIPKFWIQITVWCAYLVADWVATVALGKLSDVDADDKNNNIALGGIWAPLLLLHLGGPDTITAYSVDDNQLWLRHFLGLFVQATVAIYVFLMSWSSISSWFSYLAFLVFVAGIIKYGERTWVLKSGCDTQQEVPFANVIKEVVLRISASPDAEALSKLLFSAYPDAEVFVWANQIVDVYKPHIENYVASIEDATALELVLNPIEDGLKYLEAIDVEMGLMYDLLYTKAAITYTKLGCILRSISFSCTVSVFLGFFYLITMEADHHMKNREEEHYYNYSIKVDIAITCALLVGAFVLEMYGIIVLLSSDWTMLWLIKQYPKCHQLAAQSFGKFPWLFSKCKQRRWSNSMGQFNLLSFSLKDKDKDKKPMKLIINRKLFRNIEEELDKYWHETCEVVPGFLKENIAEFILSHNWDFTKTSDKEALDHDDSRGITRLDFDEKIIIWHIATQVWYHHHHHQDSHTITEAPDTSSSTVKDYKETCKLVSDYMVYLLVMCPFMLPIKKDDVVFRDAVTTLKVFFEEKGVSVEDEAYLKLEQEKDPDNILIGKAQILIKKLLGKKNGKWRILSCVWMEIICHAAKESQQNNHARQLGRGGELLTWVWLFLTQSVKSGKVELIKKELQVWDYEKELQNWDSYISNFLNKMECHVNRS</sequence>